<evidence type="ECO:0000313" key="3">
    <source>
        <dbReference type="Proteomes" id="UP001228376"/>
    </source>
</evidence>
<evidence type="ECO:0000259" key="1">
    <source>
        <dbReference type="SMART" id="SM00646"/>
    </source>
</evidence>
<dbReference type="CDD" id="cd02696">
    <property type="entry name" value="MurNAc-LAA"/>
    <property type="match status" value="1"/>
</dbReference>
<reference evidence="2 3" key="1">
    <citation type="submission" date="2023-10" db="EMBL/GenBank/DDBJ databases">
        <title>179-bfca-hs.</title>
        <authorList>
            <person name="Miliotis G."/>
            <person name="Sengupta P."/>
            <person name="Hameed A."/>
            <person name="Chuvochina M."/>
            <person name="Mcdonagh F."/>
            <person name="Simpson A.C."/>
            <person name="Singh N.K."/>
            <person name="Rekha P.D."/>
            <person name="Raman K."/>
            <person name="Hugenholtz P."/>
            <person name="Venkateswaran K."/>
        </authorList>
    </citation>
    <scope>NUCLEOTIDE SEQUENCE [LARGE SCALE GENOMIC DNA]</scope>
    <source>
        <strain evidence="2 3">179-BFC-A-HS</strain>
    </source>
</reference>
<sequence>MTIEKNDKKPLSGYHFVIDPGHGGKDSGTKGANILEKTLTLSTAKKVAEKLHQKGATVTMTRTDDRFISLAKRVQISNVNQTDAFISLHFNSYTNSNISGLNTFYYSGGQDAQFAKTLQSALIRHTELVDRGAKKANYYVLRNNKDLAVLIELGFLSNPDDRKKVQTETYQQQVAEGITSGLEDYFK</sequence>
<dbReference type="InterPro" id="IPR002508">
    <property type="entry name" value="MurNAc-LAA_cat"/>
</dbReference>
<protein>
    <submittedName>
        <fullName evidence="2">N-acetylmuramoyl-L-alanine amidase</fullName>
        <ecNumber evidence="2">3.5.1.28</ecNumber>
    </submittedName>
</protein>
<dbReference type="EC" id="3.5.1.28" evidence="2"/>
<dbReference type="RefSeq" id="WP_320384111.1">
    <property type="nucleotide sequence ID" value="NZ_JAROCA020000001.1"/>
</dbReference>
<dbReference type="Pfam" id="PF01520">
    <property type="entry name" value="Amidase_3"/>
    <property type="match status" value="1"/>
</dbReference>
<dbReference type="PANTHER" id="PTHR30404">
    <property type="entry name" value="N-ACETYLMURAMOYL-L-ALANINE AMIDASE"/>
    <property type="match status" value="1"/>
</dbReference>
<keyword evidence="2" id="KW-0378">Hydrolase</keyword>
<dbReference type="EMBL" id="JAROCA020000001">
    <property type="protein sequence ID" value="MDY0404083.1"/>
    <property type="molecule type" value="Genomic_DNA"/>
</dbReference>
<dbReference type="GO" id="GO:0008745">
    <property type="term" value="F:N-acetylmuramoyl-L-alanine amidase activity"/>
    <property type="evidence" value="ECO:0007669"/>
    <property type="project" value="UniProtKB-EC"/>
</dbReference>
<keyword evidence="3" id="KW-1185">Reference proteome</keyword>
<dbReference type="Gene3D" id="3.40.630.40">
    <property type="entry name" value="Zn-dependent exopeptidases"/>
    <property type="match status" value="1"/>
</dbReference>
<dbReference type="SUPFAM" id="SSF53187">
    <property type="entry name" value="Zn-dependent exopeptidases"/>
    <property type="match status" value="1"/>
</dbReference>
<gene>
    <name evidence="2" type="ORF">P5G51_000445</name>
</gene>
<name>A0ABU5CCN7_9BACI</name>
<comment type="caution">
    <text evidence="2">The sequence shown here is derived from an EMBL/GenBank/DDBJ whole genome shotgun (WGS) entry which is preliminary data.</text>
</comment>
<feature type="domain" description="MurNAc-LAA" evidence="1">
    <location>
        <begin position="74"/>
        <end position="183"/>
    </location>
</feature>
<proteinExistence type="predicted"/>
<dbReference type="SMART" id="SM00646">
    <property type="entry name" value="Ami_3"/>
    <property type="match status" value="1"/>
</dbReference>
<organism evidence="2 3">
    <name type="scientific">Tigheibacillus jepli</name>
    <dbReference type="NCBI Taxonomy" id="3035914"/>
    <lineage>
        <taxon>Bacteria</taxon>
        <taxon>Bacillati</taxon>
        <taxon>Bacillota</taxon>
        <taxon>Bacilli</taxon>
        <taxon>Bacillales</taxon>
        <taxon>Bacillaceae</taxon>
        <taxon>Tigheibacillus</taxon>
    </lineage>
</organism>
<dbReference type="Proteomes" id="UP001228376">
    <property type="component" value="Unassembled WGS sequence"/>
</dbReference>
<dbReference type="InterPro" id="IPR050695">
    <property type="entry name" value="N-acetylmuramoyl_amidase_3"/>
</dbReference>
<dbReference type="PANTHER" id="PTHR30404:SF7">
    <property type="entry name" value="CELL WALL AMIDASE LYTH-RELATED"/>
    <property type="match status" value="1"/>
</dbReference>
<accession>A0ABU5CCN7</accession>
<evidence type="ECO:0000313" key="2">
    <source>
        <dbReference type="EMBL" id="MDY0404083.1"/>
    </source>
</evidence>